<comment type="caution">
    <text evidence="1">The sequence shown here is derived from an EMBL/GenBank/DDBJ whole genome shotgun (WGS) entry which is preliminary data.</text>
</comment>
<dbReference type="Proteomes" id="UP000689195">
    <property type="component" value="Unassembled WGS sequence"/>
</dbReference>
<accession>A0A8S1YI47</accession>
<reference evidence="1" key="1">
    <citation type="submission" date="2021-01" db="EMBL/GenBank/DDBJ databases">
        <authorList>
            <consortium name="Genoscope - CEA"/>
            <person name="William W."/>
        </authorList>
    </citation>
    <scope>NUCLEOTIDE SEQUENCE</scope>
</reference>
<proteinExistence type="predicted"/>
<protein>
    <submittedName>
        <fullName evidence="1">Uncharacterized protein</fullName>
    </submittedName>
</protein>
<organism evidence="1 2">
    <name type="scientific">Paramecium pentaurelia</name>
    <dbReference type="NCBI Taxonomy" id="43138"/>
    <lineage>
        <taxon>Eukaryota</taxon>
        <taxon>Sar</taxon>
        <taxon>Alveolata</taxon>
        <taxon>Ciliophora</taxon>
        <taxon>Intramacronucleata</taxon>
        <taxon>Oligohymenophorea</taxon>
        <taxon>Peniculida</taxon>
        <taxon>Parameciidae</taxon>
        <taxon>Paramecium</taxon>
    </lineage>
</organism>
<evidence type="ECO:0000313" key="2">
    <source>
        <dbReference type="Proteomes" id="UP000689195"/>
    </source>
</evidence>
<dbReference type="AlphaFoldDB" id="A0A8S1YI47"/>
<keyword evidence="2" id="KW-1185">Reference proteome</keyword>
<dbReference type="EMBL" id="CAJJDO010000182">
    <property type="protein sequence ID" value="CAD8213600.1"/>
    <property type="molecule type" value="Genomic_DNA"/>
</dbReference>
<evidence type="ECO:0000313" key="1">
    <source>
        <dbReference type="EMBL" id="CAD8213600.1"/>
    </source>
</evidence>
<sequence>MSSGQNQISEGFIKMQHLNQMEQFFQMQGRFQLLEALQILVLQKILYKSMGKILIFIHELQLIYNLHNFMRLIEQKSGTMILNIEYSVLKQLQLYKIILKRNCIQGIIKKVWQRQNLKINLYKKQKQFIWAAHMVIQLFQKSKLHMQQRIYFEKLIQN</sequence>
<gene>
    <name evidence="1" type="ORF">PPENT_87.1.T1820002</name>
</gene>
<name>A0A8S1YI47_9CILI</name>